<dbReference type="Pfam" id="PF00034">
    <property type="entry name" value="Cytochrom_C"/>
    <property type="match status" value="2"/>
</dbReference>
<keyword evidence="1" id="KW-0813">Transport</keyword>
<keyword evidence="3 6" id="KW-0479">Metal-binding</keyword>
<evidence type="ECO:0000259" key="7">
    <source>
        <dbReference type="PROSITE" id="PS51007"/>
    </source>
</evidence>
<evidence type="ECO:0000256" key="2">
    <source>
        <dbReference type="ARBA" id="ARBA00022617"/>
    </source>
</evidence>
<comment type="caution">
    <text evidence="8">The sequence shown here is derived from an EMBL/GenBank/DDBJ whole genome shotgun (WGS) entry which is preliminary data.</text>
</comment>
<keyword evidence="2 6" id="KW-0349">Heme</keyword>
<dbReference type="PROSITE" id="PS51007">
    <property type="entry name" value="CYTC"/>
    <property type="match status" value="2"/>
</dbReference>
<dbReference type="InterPro" id="IPR036909">
    <property type="entry name" value="Cyt_c-like_dom_sf"/>
</dbReference>
<feature type="domain" description="Cytochrome c" evidence="7">
    <location>
        <begin position="152"/>
        <end position="336"/>
    </location>
</feature>
<dbReference type="Pfam" id="PF13442">
    <property type="entry name" value="Cytochrome_CBB3"/>
    <property type="match status" value="1"/>
</dbReference>
<dbReference type="Gene3D" id="1.10.760.10">
    <property type="entry name" value="Cytochrome c-like domain"/>
    <property type="match status" value="3"/>
</dbReference>
<evidence type="ECO:0000313" key="9">
    <source>
        <dbReference type="Proteomes" id="UP000609121"/>
    </source>
</evidence>
<evidence type="ECO:0000256" key="5">
    <source>
        <dbReference type="ARBA" id="ARBA00023004"/>
    </source>
</evidence>
<name>A0A8J6YTP0_9RHOB</name>
<dbReference type="SUPFAM" id="SSF46626">
    <property type="entry name" value="Cytochrome c"/>
    <property type="match status" value="3"/>
</dbReference>
<proteinExistence type="predicted"/>
<dbReference type="GO" id="GO:0046872">
    <property type="term" value="F:metal ion binding"/>
    <property type="evidence" value="ECO:0007669"/>
    <property type="project" value="UniProtKB-KW"/>
</dbReference>
<reference evidence="8" key="1">
    <citation type="submission" date="2020-09" db="EMBL/GenBank/DDBJ databases">
        <title>A novel bacterium of genus Mangrovicoccus, isolated from South China Sea.</title>
        <authorList>
            <person name="Huang H."/>
            <person name="Mo K."/>
            <person name="Hu Y."/>
        </authorList>
    </citation>
    <scope>NUCLEOTIDE SEQUENCE</scope>
    <source>
        <strain evidence="8">HB182678</strain>
    </source>
</reference>
<keyword evidence="9" id="KW-1185">Reference proteome</keyword>
<protein>
    <submittedName>
        <fullName evidence="8">C-type cytochrome</fullName>
    </submittedName>
</protein>
<dbReference type="PANTHER" id="PTHR33751:SF9">
    <property type="entry name" value="CYTOCHROME C4"/>
    <property type="match status" value="1"/>
</dbReference>
<organism evidence="8 9">
    <name type="scientific">Mangrovicoccus algicola</name>
    <dbReference type="NCBI Taxonomy" id="2771008"/>
    <lineage>
        <taxon>Bacteria</taxon>
        <taxon>Pseudomonadati</taxon>
        <taxon>Pseudomonadota</taxon>
        <taxon>Alphaproteobacteria</taxon>
        <taxon>Rhodobacterales</taxon>
        <taxon>Paracoccaceae</taxon>
        <taxon>Mangrovicoccus</taxon>
    </lineage>
</organism>
<dbReference type="GO" id="GO:0009055">
    <property type="term" value="F:electron transfer activity"/>
    <property type="evidence" value="ECO:0007669"/>
    <property type="project" value="InterPro"/>
</dbReference>
<evidence type="ECO:0000313" key="8">
    <source>
        <dbReference type="EMBL" id="MBE3637622.1"/>
    </source>
</evidence>
<dbReference type="GO" id="GO:0020037">
    <property type="term" value="F:heme binding"/>
    <property type="evidence" value="ECO:0007669"/>
    <property type="project" value="InterPro"/>
</dbReference>
<sequence>MRQVILTLAALAVLGAVAGAATIGLGLFNVSARIDHLPPVHWALHTTFEQNVRLRAPDPAAVPATLEDPGMIRLGAGHYDSACRFCHAAPGEAQSATVRAMNPVPPHITEAAAKWQPHHLHWIIDNGVKMSGMPHWPSRARDDDVWAVVAFLAQVPGMTAQDYDGLLPRVADRPAGLAYCATCHGADGRGGGNPHVPRLDIQGAPYLEAALEAYRQGRRDSGIMHHAARAVEPALLPGLAAHFASRDPGAAPAPAPPGPPGTEACRACHGPWPEPRNPLFPELAGQHAAYTATQLRLWRDGLRAASTPQEALMKKAAHALEDADIDAIAAWYAALPAAPDG</sequence>
<dbReference type="InterPro" id="IPR009056">
    <property type="entry name" value="Cyt_c-like_dom"/>
</dbReference>
<feature type="domain" description="Cytochrome c" evidence="7">
    <location>
        <begin position="70"/>
        <end position="156"/>
    </location>
</feature>
<keyword evidence="4" id="KW-0249">Electron transport</keyword>
<dbReference type="PANTHER" id="PTHR33751">
    <property type="entry name" value="CBB3-TYPE CYTOCHROME C OXIDASE SUBUNIT FIXP"/>
    <property type="match status" value="1"/>
</dbReference>
<evidence type="ECO:0000256" key="6">
    <source>
        <dbReference type="PROSITE-ProRule" id="PRU00433"/>
    </source>
</evidence>
<evidence type="ECO:0000256" key="4">
    <source>
        <dbReference type="ARBA" id="ARBA00022982"/>
    </source>
</evidence>
<evidence type="ECO:0000256" key="3">
    <source>
        <dbReference type="ARBA" id="ARBA00022723"/>
    </source>
</evidence>
<gene>
    <name evidence="8" type="ORF">ICN82_05305</name>
</gene>
<dbReference type="AlphaFoldDB" id="A0A8J6YTP0"/>
<evidence type="ECO:0000256" key="1">
    <source>
        <dbReference type="ARBA" id="ARBA00022448"/>
    </source>
</evidence>
<accession>A0A8J6YTP0</accession>
<dbReference type="RefSeq" id="WP_193180453.1">
    <property type="nucleotide sequence ID" value="NZ_JACVXA010000010.1"/>
</dbReference>
<dbReference type="InterPro" id="IPR050597">
    <property type="entry name" value="Cytochrome_c_Oxidase_Subunit"/>
</dbReference>
<keyword evidence="5 6" id="KW-0408">Iron</keyword>
<dbReference type="EMBL" id="JACVXA010000010">
    <property type="protein sequence ID" value="MBE3637622.1"/>
    <property type="molecule type" value="Genomic_DNA"/>
</dbReference>
<dbReference type="Proteomes" id="UP000609121">
    <property type="component" value="Unassembled WGS sequence"/>
</dbReference>